<keyword evidence="1" id="KW-0472">Membrane</keyword>
<sequence>MNILSWASQHTYGARGELVFNHDVVFLVKAIFTGIYGMTWIITGTLYKDLPHHGKPYKMKMSSYDEVKIKSRVDIEQRHAILTKRSSLII</sequence>
<dbReference type="Proteomes" id="UP000219020">
    <property type="component" value="Unassembled WGS sequence"/>
</dbReference>
<dbReference type="RefSeq" id="WP_097356680.1">
    <property type="nucleotide sequence ID" value="NZ_CAWNJE010000029.1"/>
</dbReference>
<reference evidence="3" key="1">
    <citation type="submission" date="2017-04" db="EMBL/GenBank/DDBJ databases">
        <title>Genome evolution of the luminous symbionts of deep sea anglerfish.</title>
        <authorList>
            <person name="Hendry T.A."/>
        </authorList>
    </citation>
    <scope>NUCLEOTIDE SEQUENCE [LARGE SCALE GENOMIC DNA]</scope>
</reference>
<keyword evidence="1" id="KW-1133">Transmembrane helix</keyword>
<keyword evidence="3" id="KW-1185">Reference proteome</keyword>
<gene>
    <name evidence="2" type="ORF">BTN49_1992</name>
</gene>
<evidence type="ECO:0000256" key="1">
    <source>
        <dbReference type="SAM" id="Phobius"/>
    </source>
</evidence>
<organism evidence="2 3">
    <name type="scientific">Candidatus Enterovibrio escicola</name>
    <dbReference type="NCBI Taxonomy" id="1927127"/>
    <lineage>
        <taxon>Bacteria</taxon>
        <taxon>Pseudomonadati</taxon>
        <taxon>Pseudomonadota</taxon>
        <taxon>Gammaproteobacteria</taxon>
        <taxon>Vibrionales</taxon>
        <taxon>Vibrionaceae</taxon>
        <taxon>Enterovibrio</taxon>
    </lineage>
</organism>
<keyword evidence="1" id="KW-0812">Transmembrane</keyword>
<protein>
    <submittedName>
        <fullName evidence="2">Uncharacterized protein</fullName>
    </submittedName>
</protein>
<dbReference type="EMBL" id="NBYY01000021">
    <property type="protein sequence ID" value="PCS22405.1"/>
    <property type="molecule type" value="Genomic_DNA"/>
</dbReference>
<accession>A0A2A5T2L2</accession>
<feature type="transmembrane region" description="Helical" evidence="1">
    <location>
        <begin position="24"/>
        <end position="47"/>
    </location>
</feature>
<comment type="caution">
    <text evidence="2">The sequence shown here is derived from an EMBL/GenBank/DDBJ whole genome shotgun (WGS) entry which is preliminary data.</text>
</comment>
<name>A0A2A5T2L2_9GAMM</name>
<proteinExistence type="predicted"/>
<dbReference type="AlphaFoldDB" id="A0A2A5T2L2"/>
<evidence type="ECO:0000313" key="2">
    <source>
        <dbReference type="EMBL" id="PCS22405.1"/>
    </source>
</evidence>
<evidence type="ECO:0000313" key="3">
    <source>
        <dbReference type="Proteomes" id="UP000219020"/>
    </source>
</evidence>
<dbReference type="GeneID" id="66951914"/>